<dbReference type="InterPro" id="IPR005321">
    <property type="entry name" value="Peptidase_S58_DmpA"/>
</dbReference>
<name>A0A081BGP7_9LACO</name>
<dbReference type="Gene3D" id="3.60.70.12">
    <property type="entry name" value="L-amino peptidase D-ALA esterase/amidase"/>
    <property type="match status" value="1"/>
</dbReference>
<evidence type="ECO:0000313" key="2">
    <source>
        <dbReference type="EMBL" id="GAK47215.1"/>
    </source>
</evidence>
<dbReference type="InterPro" id="IPR016117">
    <property type="entry name" value="ArgJ-like_dom_sf"/>
</dbReference>
<reference evidence="2" key="1">
    <citation type="journal article" date="2014" name="Genome Announc.">
        <title>Draft Genome Sequence of Lactobacillus oryzae Strain SG293T.</title>
        <authorList>
            <person name="Tanizawa Y."/>
            <person name="Fujisawa T."/>
            <person name="Mochizuki T."/>
            <person name="Kaminuma E."/>
            <person name="Nakamura Y."/>
            <person name="Tohno M."/>
        </authorList>
    </citation>
    <scope>NUCLEOTIDE SEQUENCE [LARGE SCALE GENOMIC DNA]</scope>
    <source>
        <strain evidence="2">SG293</strain>
    </source>
</reference>
<keyword evidence="2" id="KW-0645">Protease</keyword>
<gene>
    <name evidence="2" type="ORF">LOSG293_030540</name>
</gene>
<dbReference type="Pfam" id="PF03576">
    <property type="entry name" value="Peptidase_S58"/>
    <property type="match status" value="1"/>
</dbReference>
<proteinExistence type="inferred from homology"/>
<sequence length="368" mass="39633">MMGLKNRQSNDVSTGRTGRFNLITDVPGVQVGHTTIDDGNVHTGVTAILPQTDNVFLQKLPAATHVINGFGKSAGLVQIEELGTLETPLVLTNTFGVGTALNALTKAMLAQNSDIGDTTSTVNPVILECNDGDVSDIRKMAIQETDVTMALENSATQFEEGAVGAGRGMMCYDLKGGIGSSSRLVDVDQQQFTIGTLVMSNFGFLRDLVIAGESIGQLIFDYLKQAEKKEEHGSIITIVATDAPLDARQLKRLAKRASVGITRTGSFIGHGSGEIVVAFSTANRVAHYPQNNLESVIRYNDDKIDQFFRSVVGSVDESVRSSLVHAESVVDRKGKLRMSLPAILEKMSQDETINHELITKVQQELGLI</sequence>
<keyword evidence="2" id="KW-0378">Hydrolase</keyword>
<evidence type="ECO:0000256" key="1">
    <source>
        <dbReference type="ARBA" id="ARBA00007068"/>
    </source>
</evidence>
<dbReference type="PANTHER" id="PTHR36512">
    <property type="entry name" value="D-AMINOPEPTIDASE"/>
    <property type="match status" value="1"/>
</dbReference>
<protein>
    <submittedName>
        <fullName evidence="2">L-aminopeptidase/D-esterase</fullName>
    </submittedName>
</protein>
<dbReference type="eggNOG" id="COG3191">
    <property type="taxonomic scope" value="Bacteria"/>
</dbReference>
<evidence type="ECO:0000313" key="3">
    <source>
        <dbReference type="Proteomes" id="UP000028700"/>
    </source>
</evidence>
<dbReference type="GO" id="GO:0004177">
    <property type="term" value="F:aminopeptidase activity"/>
    <property type="evidence" value="ECO:0007669"/>
    <property type="project" value="UniProtKB-KW"/>
</dbReference>
<comment type="similarity">
    <text evidence="1">Belongs to the peptidase S58 family.</text>
</comment>
<dbReference type="SUPFAM" id="SSF56266">
    <property type="entry name" value="DmpA/ArgJ-like"/>
    <property type="match status" value="1"/>
</dbReference>
<dbReference type="PANTHER" id="PTHR36512:SF3">
    <property type="entry name" value="BLR5678 PROTEIN"/>
    <property type="match status" value="1"/>
</dbReference>
<organism evidence="2 3">
    <name type="scientific">Secundilactobacillus oryzae JCM 18671</name>
    <dbReference type="NCBI Taxonomy" id="1291743"/>
    <lineage>
        <taxon>Bacteria</taxon>
        <taxon>Bacillati</taxon>
        <taxon>Bacillota</taxon>
        <taxon>Bacilli</taxon>
        <taxon>Lactobacillales</taxon>
        <taxon>Lactobacillaceae</taxon>
        <taxon>Secundilactobacillus</taxon>
    </lineage>
</organism>
<comment type="caution">
    <text evidence="2">The sequence shown here is derived from an EMBL/GenBank/DDBJ whole genome shotgun (WGS) entry which is preliminary data.</text>
</comment>
<accession>A0A081BGP7</accession>
<dbReference type="CDD" id="cd02253">
    <property type="entry name" value="DmpA"/>
    <property type="match status" value="1"/>
</dbReference>
<dbReference type="AlphaFoldDB" id="A0A081BGP7"/>
<keyword evidence="3" id="KW-1185">Reference proteome</keyword>
<dbReference type="Proteomes" id="UP000028700">
    <property type="component" value="Unassembled WGS sequence"/>
</dbReference>
<dbReference type="STRING" id="1291743.LOSG293_030540"/>
<dbReference type="EMBL" id="BBJM01000003">
    <property type="protein sequence ID" value="GAK47215.1"/>
    <property type="molecule type" value="Genomic_DNA"/>
</dbReference>
<keyword evidence="2" id="KW-0031">Aminopeptidase</keyword>